<dbReference type="Pfam" id="PF00486">
    <property type="entry name" value="Trans_reg_C"/>
    <property type="match status" value="1"/>
</dbReference>
<evidence type="ECO:0000256" key="1">
    <source>
        <dbReference type="ARBA" id="ARBA00022553"/>
    </source>
</evidence>
<dbReference type="GO" id="GO:0005829">
    <property type="term" value="C:cytosol"/>
    <property type="evidence" value="ECO:0007669"/>
    <property type="project" value="TreeGrafter"/>
</dbReference>
<evidence type="ECO:0000256" key="4">
    <source>
        <dbReference type="ARBA" id="ARBA00023125"/>
    </source>
</evidence>
<name>A0A6L7GER5_9SPHN</name>
<evidence type="ECO:0000259" key="9">
    <source>
        <dbReference type="PROSITE" id="PS50110"/>
    </source>
</evidence>
<feature type="domain" description="OmpR/PhoB-type" evidence="10">
    <location>
        <begin position="184"/>
        <end position="283"/>
    </location>
</feature>
<keyword evidence="2" id="KW-0902">Two-component regulatory system</keyword>
<dbReference type="PROSITE" id="PS51755">
    <property type="entry name" value="OMPR_PHOB"/>
    <property type="match status" value="1"/>
</dbReference>
<feature type="DNA-binding region" description="OmpR/PhoB-type" evidence="7">
    <location>
        <begin position="184"/>
        <end position="283"/>
    </location>
</feature>
<gene>
    <name evidence="11" type="ORF">GRI44_02060</name>
</gene>
<protein>
    <submittedName>
        <fullName evidence="11">Response regulator</fullName>
    </submittedName>
</protein>
<dbReference type="GO" id="GO:0006355">
    <property type="term" value="P:regulation of DNA-templated transcription"/>
    <property type="evidence" value="ECO:0007669"/>
    <property type="project" value="InterPro"/>
</dbReference>
<dbReference type="Pfam" id="PF00072">
    <property type="entry name" value="Response_reg"/>
    <property type="match status" value="1"/>
</dbReference>
<feature type="domain" description="Response regulatory" evidence="9">
    <location>
        <begin position="49"/>
        <end position="162"/>
    </location>
</feature>
<dbReference type="RefSeq" id="WP_160599796.1">
    <property type="nucleotide sequence ID" value="NZ_WTYU01000001.1"/>
</dbReference>
<dbReference type="InterPro" id="IPR039420">
    <property type="entry name" value="WalR-like"/>
</dbReference>
<organism evidence="11 12">
    <name type="scientific">Allopontixanthobacter confluentis</name>
    <dbReference type="NCBI Taxonomy" id="1849021"/>
    <lineage>
        <taxon>Bacteria</taxon>
        <taxon>Pseudomonadati</taxon>
        <taxon>Pseudomonadota</taxon>
        <taxon>Alphaproteobacteria</taxon>
        <taxon>Sphingomonadales</taxon>
        <taxon>Erythrobacteraceae</taxon>
        <taxon>Allopontixanthobacter</taxon>
    </lineage>
</organism>
<dbReference type="SMART" id="SM00862">
    <property type="entry name" value="Trans_reg_C"/>
    <property type="match status" value="1"/>
</dbReference>
<keyword evidence="5" id="KW-0804">Transcription</keyword>
<evidence type="ECO:0000256" key="5">
    <source>
        <dbReference type="ARBA" id="ARBA00023163"/>
    </source>
</evidence>
<dbReference type="Gene3D" id="1.10.10.10">
    <property type="entry name" value="Winged helix-like DNA-binding domain superfamily/Winged helix DNA-binding domain"/>
    <property type="match status" value="1"/>
</dbReference>
<dbReference type="SUPFAM" id="SSF52172">
    <property type="entry name" value="CheY-like"/>
    <property type="match status" value="1"/>
</dbReference>
<dbReference type="InterPro" id="IPR016032">
    <property type="entry name" value="Sig_transdc_resp-reg_C-effctor"/>
</dbReference>
<reference evidence="11 12" key="1">
    <citation type="submission" date="2019-12" db="EMBL/GenBank/DDBJ databases">
        <title>Genomic-based taxomic classification of the family Erythrobacteraceae.</title>
        <authorList>
            <person name="Xu L."/>
        </authorList>
    </citation>
    <scope>NUCLEOTIDE SEQUENCE [LARGE SCALE GENOMIC DNA]</scope>
    <source>
        <strain evidence="11 12">KCTC 52259</strain>
    </source>
</reference>
<dbReference type="PANTHER" id="PTHR48111">
    <property type="entry name" value="REGULATOR OF RPOS"/>
    <property type="match status" value="1"/>
</dbReference>
<dbReference type="PANTHER" id="PTHR48111:SF21">
    <property type="entry name" value="DNA-BINDING DUAL MASTER TRANSCRIPTIONAL REGULATOR RPAA"/>
    <property type="match status" value="1"/>
</dbReference>
<comment type="caution">
    <text evidence="11">The sequence shown here is derived from an EMBL/GenBank/DDBJ whole genome shotgun (WGS) entry which is preliminary data.</text>
</comment>
<dbReference type="Gene3D" id="3.40.50.2300">
    <property type="match status" value="1"/>
</dbReference>
<dbReference type="PROSITE" id="PS50110">
    <property type="entry name" value="RESPONSE_REGULATORY"/>
    <property type="match status" value="1"/>
</dbReference>
<keyword evidence="12" id="KW-1185">Reference proteome</keyword>
<feature type="compositionally biased region" description="Basic and acidic residues" evidence="8">
    <location>
        <begin position="1"/>
        <end position="10"/>
    </location>
</feature>
<accession>A0A6L7GER5</accession>
<dbReference type="InterPro" id="IPR011006">
    <property type="entry name" value="CheY-like_superfamily"/>
</dbReference>
<dbReference type="Gene3D" id="6.10.250.690">
    <property type="match status" value="1"/>
</dbReference>
<evidence type="ECO:0000256" key="6">
    <source>
        <dbReference type="PROSITE-ProRule" id="PRU00169"/>
    </source>
</evidence>
<keyword evidence="4 7" id="KW-0238">DNA-binding</keyword>
<sequence length="284" mass="31051">MDIGASHEDTGAGTHGNASAAAEISPDGAAEVISSPVPAGLPQETGQKVIALVDDDRNILTTVSIALQSEGYATRLYSDGEAALKALLENPPELAVFDIKMPRMDGMELLRQLRRHSTLPVIFLTSKDDEQDEEMGLELGADDYIAKPFSLRLLLARIRAILRRSAALAADADPDNADAQRETVETLARGRLSMDPARHQVSWDGRPVSLTVTEFLILEALAIRPGVIKSRNQLMDAAYTEDMFVDDRTVDSHIKRIRRKFRAVDREFGAIETLYGAGYSFTDG</sequence>
<dbReference type="InterPro" id="IPR001789">
    <property type="entry name" value="Sig_transdc_resp-reg_receiver"/>
</dbReference>
<dbReference type="AlphaFoldDB" id="A0A6L7GER5"/>
<evidence type="ECO:0000256" key="2">
    <source>
        <dbReference type="ARBA" id="ARBA00023012"/>
    </source>
</evidence>
<dbReference type="GO" id="GO:0000976">
    <property type="term" value="F:transcription cis-regulatory region binding"/>
    <property type="evidence" value="ECO:0007669"/>
    <property type="project" value="TreeGrafter"/>
</dbReference>
<dbReference type="CDD" id="cd00383">
    <property type="entry name" value="trans_reg_C"/>
    <property type="match status" value="1"/>
</dbReference>
<dbReference type="InterPro" id="IPR036388">
    <property type="entry name" value="WH-like_DNA-bd_sf"/>
</dbReference>
<feature type="region of interest" description="Disordered" evidence="8">
    <location>
        <begin position="1"/>
        <end position="24"/>
    </location>
</feature>
<dbReference type="SMART" id="SM00448">
    <property type="entry name" value="REC"/>
    <property type="match status" value="1"/>
</dbReference>
<keyword evidence="1 6" id="KW-0597">Phosphoprotein</keyword>
<feature type="modified residue" description="4-aspartylphosphate" evidence="6">
    <location>
        <position position="98"/>
    </location>
</feature>
<dbReference type="InterPro" id="IPR001867">
    <property type="entry name" value="OmpR/PhoB-type_DNA-bd"/>
</dbReference>
<dbReference type="GO" id="GO:0000156">
    <property type="term" value="F:phosphorelay response regulator activity"/>
    <property type="evidence" value="ECO:0007669"/>
    <property type="project" value="TreeGrafter"/>
</dbReference>
<dbReference type="SUPFAM" id="SSF46894">
    <property type="entry name" value="C-terminal effector domain of the bipartite response regulators"/>
    <property type="match status" value="1"/>
</dbReference>
<dbReference type="Proteomes" id="UP000473531">
    <property type="component" value="Unassembled WGS sequence"/>
</dbReference>
<dbReference type="OrthoDB" id="7407049at2"/>
<evidence type="ECO:0000256" key="8">
    <source>
        <dbReference type="SAM" id="MobiDB-lite"/>
    </source>
</evidence>
<evidence type="ECO:0000256" key="7">
    <source>
        <dbReference type="PROSITE-ProRule" id="PRU01091"/>
    </source>
</evidence>
<evidence type="ECO:0000313" key="11">
    <source>
        <dbReference type="EMBL" id="MXP13538.1"/>
    </source>
</evidence>
<dbReference type="EMBL" id="WTYU01000001">
    <property type="protein sequence ID" value="MXP13538.1"/>
    <property type="molecule type" value="Genomic_DNA"/>
</dbReference>
<dbReference type="GO" id="GO:0032993">
    <property type="term" value="C:protein-DNA complex"/>
    <property type="evidence" value="ECO:0007669"/>
    <property type="project" value="TreeGrafter"/>
</dbReference>
<proteinExistence type="predicted"/>
<evidence type="ECO:0000313" key="12">
    <source>
        <dbReference type="Proteomes" id="UP000473531"/>
    </source>
</evidence>
<evidence type="ECO:0000259" key="10">
    <source>
        <dbReference type="PROSITE" id="PS51755"/>
    </source>
</evidence>
<evidence type="ECO:0000256" key="3">
    <source>
        <dbReference type="ARBA" id="ARBA00023015"/>
    </source>
</evidence>
<keyword evidence="3" id="KW-0805">Transcription regulation</keyword>